<dbReference type="Pfam" id="PF00037">
    <property type="entry name" value="Fer4"/>
    <property type="match status" value="1"/>
</dbReference>
<feature type="domain" description="4Fe-4S ferredoxin-type" evidence="5">
    <location>
        <begin position="50"/>
        <end position="81"/>
    </location>
</feature>
<keyword evidence="4" id="KW-0411">Iron-sulfur</keyword>
<accession>A0ABT8QMF6</accession>
<evidence type="ECO:0000256" key="2">
    <source>
        <dbReference type="ARBA" id="ARBA00022723"/>
    </source>
</evidence>
<organism evidence="6 7">
    <name type="scientific">Desulfosporosinus nitroreducens</name>
    <dbReference type="NCBI Taxonomy" id="2018668"/>
    <lineage>
        <taxon>Bacteria</taxon>
        <taxon>Bacillati</taxon>
        <taxon>Bacillota</taxon>
        <taxon>Clostridia</taxon>
        <taxon>Eubacteriales</taxon>
        <taxon>Desulfitobacteriaceae</taxon>
        <taxon>Desulfosporosinus</taxon>
    </lineage>
</organism>
<protein>
    <submittedName>
        <fullName evidence="6">4Fe-4S dicluster domain-containing protein</fullName>
    </submittedName>
</protein>
<dbReference type="SUPFAM" id="SSF54862">
    <property type="entry name" value="4Fe-4S ferredoxins"/>
    <property type="match status" value="1"/>
</dbReference>
<dbReference type="RefSeq" id="WP_301998943.1">
    <property type="nucleotide sequence ID" value="NZ_JAMJEV010000004.1"/>
</dbReference>
<gene>
    <name evidence="6" type="ORF">M8H41_06425</name>
</gene>
<comment type="caution">
    <text evidence="6">The sequence shown here is derived from an EMBL/GenBank/DDBJ whole genome shotgun (WGS) entry which is preliminary data.</text>
</comment>
<dbReference type="Gene3D" id="3.30.70.20">
    <property type="match status" value="2"/>
</dbReference>
<dbReference type="PROSITE" id="PS51379">
    <property type="entry name" value="4FE4S_FER_2"/>
    <property type="match status" value="3"/>
</dbReference>
<dbReference type="Proteomes" id="UP001176021">
    <property type="component" value="Unassembled WGS sequence"/>
</dbReference>
<evidence type="ECO:0000256" key="1">
    <source>
        <dbReference type="ARBA" id="ARBA00022485"/>
    </source>
</evidence>
<dbReference type="PANTHER" id="PTHR43177">
    <property type="entry name" value="PROTEIN NRFC"/>
    <property type="match status" value="1"/>
</dbReference>
<reference evidence="6" key="1">
    <citation type="submission" date="2022-05" db="EMBL/GenBank/DDBJ databases">
        <title>Expanded diversity of anoxic marine methylotrophy in a Black Sea sulfate reducing microorganism.</title>
        <authorList>
            <person name="Fischer P.Q."/>
            <person name="Stams A.J.M."/>
            <person name="Villanueva L."/>
            <person name="Sousa D.Z."/>
        </authorList>
    </citation>
    <scope>NUCLEOTIDE SEQUENCE</scope>
    <source>
        <strain evidence="6">P130</strain>
    </source>
</reference>
<keyword evidence="2" id="KW-0479">Metal-binding</keyword>
<dbReference type="InterPro" id="IPR050954">
    <property type="entry name" value="ET_IronSulfur_Cluster-Binding"/>
</dbReference>
<dbReference type="PANTHER" id="PTHR43177:SF9">
    <property type="entry name" value="PROTEIN NRFC"/>
    <property type="match status" value="1"/>
</dbReference>
<feature type="domain" description="4Fe-4S ferredoxin-type" evidence="5">
    <location>
        <begin position="5"/>
        <end position="35"/>
    </location>
</feature>
<keyword evidence="7" id="KW-1185">Reference proteome</keyword>
<keyword evidence="3" id="KW-0408">Iron</keyword>
<dbReference type="Pfam" id="PF13247">
    <property type="entry name" value="Fer4_11"/>
    <property type="match status" value="1"/>
</dbReference>
<feature type="domain" description="4Fe-4S ferredoxin-type" evidence="5">
    <location>
        <begin position="82"/>
        <end position="111"/>
    </location>
</feature>
<keyword evidence="1" id="KW-0004">4Fe-4S</keyword>
<dbReference type="PROSITE" id="PS00198">
    <property type="entry name" value="4FE4S_FER_1"/>
    <property type="match status" value="1"/>
</dbReference>
<evidence type="ECO:0000313" key="6">
    <source>
        <dbReference type="EMBL" id="MDO0822491.1"/>
    </source>
</evidence>
<evidence type="ECO:0000313" key="7">
    <source>
        <dbReference type="Proteomes" id="UP001176021"/>
    </source>
</evidence>
<proteinExistence type="predicted"/>
<name>A0ABT8QMF6_9FIRM</name>
<sequence>MVKQLGFVLDVNRCLGCGACAKACQNRNQLAPSLVRRQIRKVEKFSKDHIEMFYLSTACNHCGNPECLRVCPSGAYAKRRDGIVLHLSEKCTGCKSCVASCPFGAPQINPQTNKASKCQLCYERLDRGMPPFCVQACLTGALRLKELKDIPDNKLLRLTAPAPSLRLTRPSVFYKPPSATKVSGFSFTI</sequence>
<dbReference type="EMBL" id="JAMJEV010000004">
    <property type="protein sequence ID" value="MDO0822491.1"/>
    <property type="molecule type" value="Genomic_DNA"/>
</dbReference>
<evidence type="ECO:0000256" key="3">
    <source>
        <dbReference type="ARBA" id="ARBA00023004"/>
    </source>
</evidence>
<dbReference type="InterPro" id="IPR017900">
    <property type="entry name" value="4Fe4S_Fe_S_CS"/>
</dbReference>
<dbReference type="InterPro" id="IPR017896">
    <property type="entry name" value="4Fe4S_Fe-S-bd"/>
</dbReference>
<evidence type="ECO:0000256" key="4">
    <source>
        <dbReference type="ARBA" id="ARBA00023014"/>
    </source>
</evidence>
<evidence type="ECO:0000259" key="5">
    <source>
        <dbReference type="PROSITE" id="PS51379"/>
    </source>
</evidence>
<dbReference type="CDD" id="cd16371">
    <property type="entry name" value="DMSOR_beta_like"/>
    <property type="match status" value="1"/>
</dbReference>